<dbReference type="InterPro" id="IPR036849">
    <property type="entry name" value="Enolase-like_C_sf"/>
</dbReference>
<dbReference type="Pfam" id="PF02746">
    <property type="entry name" value="MR_MLE_N"/>
    <property type="match status" value="1"/>
</dbReference>
<evidence type="ECO:0000313" key="3">
    <source>
        <dbReference type="EMBL" id="NLW36556.1"/>
    </source>
</evidence>
<dbReference type="SUPFAM" id="SSF51604">
    <property type="entry name" value="Enolase C-terminal domain-like"/>
    <property type="match status" value="1"/>
</dbReference>
<protein>
    <submittedName>
        <fullName evidence="3">D-galactonate dehydratase</fullName>
    </submittedName>
</protein>
<feature type="domain" description="Mandelate racemase/muconate lactonizing enzyme C-terminal" evidence="2">
    <location>
        <begin position="53"/>
        <end position="144"/>
    </location>
</feature>
<gene>
    <name evidence="3" type="ORF">GXY80_13930</name>
</gene>
<proteinExistence type="predicted"/>
<dbReference type="Gene3D" id="3.30.390.10">
    <property type="entry name" value="Enolase-like, N-terminal domain"/>
    <property type="match status" value="1"/>
</dbReference>
<dbReference type="SMART" id="SM00922">
    <property type="entry name" value="MR_MLE"/>
    <property type="match status" value="1"/>
</dbReference>
<dbReference type="InterPro" id="IPR029017">
    <property type="entry name" value="Enolase-like_N"/>
</dbReference>
<evidence type="ECO:0000259" key="2">
    <source>
        <dbReference type="SMART" id="SM00922"/>
    </source>
</evidence>
<organism evidence="3 4">
    <name type="scientific">Syntrophorhabdus aromaticivorans</name>
    <dbReference type="NCBI Taxonomy" id="328301"/>
    <lineage>
        <taxon>Bacteria</taxon>
        <taxon>Pseudomonadati</taxon>
        <taxon>Thermodesulfobacteriota</taxon>
        <taxon>Syntrophorhabdia</taxon>
        <taxon>Syntrophorhabdales</taxon>
        <taxon>Syntrophorhabdaceae</taxon>
        <taxon>Syntrophorhabdus</taxon>
    </lineage>
</organism>
<dbReference type="EMBL" id="JAAYEE010000266">
    <property type="protein sequence ID" value="NLW36556.1"/>
    <property type="molecule type" value="Genomic_DNA"/>
</dbReference>
<dbReference type="InterPro" id="IPR013341">
    <property type="entry name" value="Mandelate_racemase_N_dom"/>
</dbReference>
<dbReference type="InterPro" id="IPR013342">
    <property type="entry name" value="Mandelate_racemase_C"/>
</dbReference>
<reference evidence="3" key="2">
    <citation type="submission" date="2020-01" db="EMBL/GenBank/DDBJ databases">
        <authorList>
            <person name="Campanaro S."/>
        </authorList>
    </citation>
    <scope>NUCLEOTIDE SEQUENCE</scope>
    <source>
        <strain evidence="3">AS06rmzACSIP_7</strain>
    </source>
</reference>
<dbReference type="SFLD" id="SFLDG00179">
    <property type="entry name" value="mandelate_racemase"/>
    <property type="match status" value="1"/>
</dbReference>
<keyword evidence="1" id="KW-0456">Lyase</keyword>
<dbReference type="AlphaFoldDB" id="A0A971S238"/>
<evidence type="ECO:0000313" key="4">
    <source>
        <dbReference type="Proteomes" id="UP000777265"/>
    </source>
</evidence>
<name>A0A971S238_9BACT</name>
<dbReference type="Gene3D" id="3.20.20.120">
    <property type="entry name" value="Enolase-like C-terminal domain"/>
    <property type="match status" value="1"/>
</dbReference>
<accession>A0A971S238</accession>
<dbReference type="InterPro" id="IPR034593">
    <property type="entry name" value="DgoD-like"/>
</dbReference>
<dbReference type="PANTHER" id="PTHR48080">
    <property type="entry name" value="D-GALACTONATE DEHYDRATASE-RELATED"/>
    <property type="match status" value="1"/>
</dbReference>
<feature type="non-terminal residue" evidence="3">
    <location>
        <position position="1"/>
    </location>
</feature>
<sequence length="289" mass="32210">HGFWKGGFIHMSAISGIDMAIWDILGKLYKVSTYMLLGGRVRDKIRTYTHAPNGEMAGKWVEMGFAGVKTGGPEKGFDENLNGIRKAIGNDREIMVDNHGQLSTAAAIRQIKIASKYNLFFYEEPVAPENPMEYKRVRENADGMPLAAGERLFNRFDFREIVENQLVDYVQPDICHCGGISEIRRIASYAEVYHIGFAPHNPNGPVATAASIQVAMATQNFAILEFAANAVYPRSDLYSIDLKPVDGYFQAPTIPGLGIELDEAKMAEHPYKDIQYRPRYNPDGSVAEI</sequence>
<dbReference type="SFLD" id="SFLDS00001">
    <property type="entry name" value="Enolase"/>
    <property type="match status" value="1"/>
</dbReference>
<dbReference type="PANTHER" id="PTHR48080:SF2">
    <property type="entry name" value="D-GALACTONATE DEHYDRATASE"/>
    <property type="match status" value="1"/>
</dbReference>
<dbReference type="CDD" id="cd03316">
    <property type="entry name" value="MR_like"/>
    <property type="match status" value="1"/>
</dbReference>
<comment type="caution">
    <text evidence="3">The sequence shown here is derived from an EMBL/GenBank/DDBJ whole genome shotgun (WGS) entry which is preliminary data.</text>
</comment>
<dbReference type="GO" id="GO:0016829">
    <property type="term" value="F:lyase activity"/>
    <property type="evidence" value="ECO:0007669"/>
    <property type="project" value="UniProtKB-KW"/>
</dbReference>
<dbReference type="InterPro" id="IPR029065">
    <property type="entry name" value="Enolase_C-like"/>
</dbReference>
<reference evidence="3" key="1">
    <citation type="journal article" date="2020" name="Biotechnol. Biofuels">
        <title>New insights from the biogas microbiome by comprehensive genome-resolved metagenomics of nearly 1600 species originating from multiple anaerobic digesters.</title>
        <authorList>
            <person name="Campanaro S."/>
            <person name="Treu L."/>
            <person name="Rodriguez-R L.M."/>
            <person name="Kovalovszki A."/>
            <person name="Ziels R.M."/>
            <person name="Maus I."/>
            <person name="Zhu X."/>
            <person name="Kougias P.G."/>
            <person name="Basile A."/>
            <person name="Luo G."/>
            <person name="Schluter A."/>
            <person name="Konstantinidis K.T."/>
            <person name="Angelidaki I."/>
        </authorList>
    </citation>
    <scope>NUCLEOTIDE SEQUENCE</scope>
    <source>
        <strain evidence="3">AS06rmzACSIP_7</strain>
    </source>
</reference>
<dbReference type="Proteomes" id="UP000777265">
    <property type="component" value="Unassembled WGS sequence"/>
</dbReference>
<evidence type="ECO:0000256" key="1">
    <source>
        <dbReference type="ARBA" id="ARBA00023239"/>
    </source>
</evidence>
<dbReference type="Pfam" id="PF13378">
    <property type="entry name" value="MR_MLE_C"/>
    <property type="match status" value="1"/>
</dbReference>